<evidence type="ECO:0000313" key="2">
    <source>
        <dbReference type="Proteomes" id="UP001061991"/>
    </source>
</evidence>
<dbReference type="EMBL" id="CP104973">
    <property type="protein sequence ID" value="UXN60907.1"/>
    <property type="molecule type" value="Genomic_DNA"/>
</dbReference>
<gene>
    <name evidence="1" type="ORF">N8E88_31385</name>
</gene>
<evidence type="ECO:0000313" key="1">
    <source>
        <dbReference type="EMBL" id="UXN60907.1"/>
    </source>
</evidence>
<sequence>MADDAASLVVQIRADQARFQREMSKVARDASRAADRVEKGFKAANSNAAKSFGQVGTSAQRGFGTASRAAQSYSQKLDQIAKKQAAFGSGVGSFIKGGVAGIAAGVSVGALKDLLDTNTRITNALKQAGLAGTALDNVYGQLATAAKATGSNFESLASLYGRVSIASKELGISQSDVLEFTKRMAFGLKASGTDAQQASDGIRQLTQSMASGVLRGDEFNSVMENLPDVARSIASGMGVTVGELRGMAEEGQLTAKKVFEAYMKGSADVEERAKLTSTTISGAFQNIGTALVEAAGEFDTATGASKRFAEFTSGTLIPAIEKTGVALADAENRFAQFWSEFQKQGAEAGKAMGTDWVGRAIGLSSISDAEWALRDVRKAAKDTGTEIATMSERLRRAGQGEMAAALVAGFGNLGTKIEDGTAKVADFDQAMERLQATGTGAGQLLAKSVGALREQYVAAGGDSDELKRKAEALGTTIADIFGKQAPGFIQSFIDQIGIDAPDAVQKLIDKLKLGAQAAAQLDTNAANVLSQLKEFGPALDPLSSGENQLGAGFGAASIGAGGIIGKGDFTAAKAFLKTRAVSSAAGAEAVEKLDNELAEKVALLLKQFPDIVVNEAFRTAEQQRALYAKLKPKGARVAAPGTSRHERGAAVDLSVGKLSPERYAELKRKAQELGLDAPFGDDRGHFQMAGGRDSGAGSEHRVAAAKAEKKAFDELYASNSKRLEQQRQENQINADATLSIDQKTLAIEKQRIATDLLDAAREQGLVVNDQLKAKIDAQAEAMARAGLAAEKLKTSGDALAEGQERQKQAAADLADAYGQIAKTAFSGFVNDLRNGVEAGEAFTNMLDRVIDGLINMAIEALFSKNALGSLFTGTGSGTGGGFLGKILGFGMHAGGTVGRDATFVRAVSANAFVGAKRYQRGGVAGFAPGEVPAILHKGEVVLPKGAVAKGGSGTVYDNRQNNVAIRVDSNGNAVLTKDQGVGLGKRLNLVVQEEIARQQRSGGLLAGTGPGQR</sequence>
<accession>A0ACD4D4Q5</accession>
<dbReference type="Proteomes" id="UP001061991">
    <property type="component" value="Chromosome"/>
</dbReference>
<keyword evidence="2" id="KW-1185">Reference proteome</keyword>
<proteinExistence type="predicted"/>
<name>A0ACD4D4Q5_9HYPH</name>
<reference evidence="1" key="1">
    <citation type="submission" date="2022-09" db="EMBL/GenBank/DDBJ databases">
        <title>Interaction between co-microsymbionts with complementary sets of symbiotic genes in legume-rhizobium systems.</title>
        <authorList>
            <person name="Safronova V."/>
            <person name="Sazanova A."/>
            <person name="Afonin A."/>
            <person name="Chirak E."/>
        </authorList>
    </citation>
    <scope>NUCLEOTIDE SEQUENCE</scope>
    <source>
        <strain evidence="1">A18/3m</strain>
    </source>
</reference>
<protein>
    <submittedName>
        <fullName evidence="1">Tape measure protein</fullName>
    </submittedName>
</protein>
<organism evidence="1 2">
    <name type="scientific">Phyllobacterium zundukense</name>
    <dbReference type="NCBI Taxonomy" id="1867719"/>
    <lineage>
        <taxon>Bacteria</taxon>
        <taxon>Pseudomonadati</taxon>
        <taxon>Pseudomonadota</taxon>
        <taxon>Alphaproteobacteria</taxon>
        <taxon>Hyphomicrobiales</taxon>
        <taxon>Phyllobacteriaceae</taxon>
        <taxon>Phyllobacterium</taxon>
    </lineage>
</organism>